<dbReference type="InterPro" id="IPR001584">
    <property type="entry name" value="Integrase_cat-core"/>
</dbReference>
<dbReference type="GO" id="GO:0003676">
    <property type="term" value="F:nucleic acid binding"/>
    <property type="evidence" value="ECO:0007669"/>
    <property type="project" value="InterPro"/>
</dbReference>
<evidence type="ECO:0000313" key="2">
    <source>
        <dbReference type="EMBL" id="GAI35385.1"/>
    </source>
</evidence>
<dbReference type="SUPFAM" id="SSF53098">
    <property type="entry name" value="Ribonuclease H-like"/>
    <property type="match status" value="1"/>
</dbReference>
<dbReference type="GO" id="GO:0015074">
    <property type="term" value="P:DNA integration"/>
    <property type="evidence" value="ECO:0007669"/>
    <property type="project" value="InterPro"/>
</dbReference>
<sequence>MPFPIRAIQVDGGSEFQDAFERECQERGIKLFVLPPRSPKLNGHVERAQRTHTEEFYEVTEASFEIRELNQALLEWEKVYNTIRPHQSLGYLTP</sequence>
<dbReference type="Pfam" id="PF13683">
    <property type="entry name" value="rve_3"/>
    <property type="match status" value="1"/>
</dbReference>
<dbReference type="Gene3D" id="3.30.420.10">
    <property type="entry name" value="Ribonuclease H-like superfamily/Ribonuclease H"/>
    <property type="match status" value="1"/>
</dbReference>
<proteinExistence type="predicted"/>
<comment type="caution">
    <text evidence="2">The sequence shown here is derived from an EMBL/GenBank/DDBJ whole genome shotgun (WGS) entry which is preliminary data.</text>
</comment>
<dbReference type="AlphaFoldDB" id="X1P8N5"/>
<reference evidence="2" key="1">
    <citation type="journal article" date="2014" name="Front. Microbiol.">
        <title>High frequency of phylogenetically diverse reductive dehalogenase-homologous genes in deep subseafloor sedimentary metagenomes.</title>
        <authorList>
            <person name="Kawai M."/>
            <person name="Futagami T."/>
            <person name="Toyoda A."/>
            <person name="Takaki Y."/>
            <person name="Nishi S."/>
            <person name="Hori S."/>
            <person name="Arai W."/>
            <person name="Tsubouchi T."/>
            <person name="Morono Y."/>
            <person name="Uchiyama I."/>
            <person name="Ito T."/>
            <person name="Fujiyama A."/>
            <person name="Inagaki F."/>
            <person name="Takami H."/>
        </authorList>
    </citation>
    <scope>NUCLEOTIDE SEQUENCE</scope>
    <source>
        <strain evidence="2">Expedition CK06-06</strain>
    </source>
</reference>
<dbReference type="PROSITE" id="PS50994">
    <property type="entry name" value="INTEGRASE"/>
    <property type="match status" value="1"/>
</dbReference>
<feature type="non-terminal residue" evidence="2">
    <location>
        <position position="94"/>
    </location>
</feature>
<feature type="domain" description="Integrase catalytic" evidence="1">
    <location>
        <begin position="1"/>
        <end position="94"/>
    </location>
</feature>
<protein>
    <recommendedName>
        <fullName evidence="1">Integrase catalytic domain-containing protein</fullName>
    </recommendedName>
</protein>
<evidence type="ECO:0000259" key="1">
    <source>
        <dbReference type="PROSITE" id="PS50994"/>
    </source>
</evidence>
<gene>
    <name evidence="2" type="ORF">S06H3_49464</name>
</gene>
<dbReference type="EMBL" id="BARV01031236">
    <property type="protein sequence ID" value="GAI35385.1"/>
    <property type="molecule type" value="Genomic_DNA"/>
</dbReference>
<accession>X1P8N5</accession>
<dbReference type="InterPro" id="IPR036397">
    <property type="entry name" value="RNaseH_sf"/>
</dbReference>
<dbReference type="InterPro" id="IPR012337">
    <property type="entry name" value="RNaseH-like_sf"/>
</dbReference>
<organism evidence="2">
    <name type="scientific">marine sediment metagenome</name>
    <dbReference type="NCBI Taxonomy" id="412755"/>
    <lineage>
        <taxon>unclassified sequences</taxon>
        <taxon>metagenomes</taxon>
        <taxon>ecological metagenomes</taxon>
    </lineage>
</organism>
<name>X1P8N5_9ZZZZ</name>